<dbReference type="GO" id="GO:1990961">
    <property type="term" value="P:xenobiotic detoxification by transmembrane export across the plasma membrane"/>
    <property type="evidence" value="ECO:0007669"/>
    <property type="project" value="UniProtKB-ARBA"/>
</dbReference>
<dbReference type="GO" id="GO:0015297">
    <property type="term" value="F:antiporter activity"/>
    <property type="evidence" value="ECO:0007669"/>
    <property type="project" value="TreeGrafter"/>
</dbReference>
<dbReference type="FunFam" id="1.10.3730.20:FF:000001">
    <property type="entry name" value="Quaternary ammonium compound resistance transporter SugE"/>
    <property type="match status" value="1"/>
</dbReference>
<evidence type="ECO:0000256" key="1">
    <source>
        <dbReference type="ARBA" id="ARBA00004651"/>
    </source>
</evidence>
<keyword evidence="3" id="KW-1003">Cell membrane</keyword>
<dbReference type="OrthoDB" id="9808638at2"/>
<evidence type="ECO:0000256" key="4">
    <source>
        <dbReference type="ARBA" id="ARBA00022692"/>
    </source>
</evidence>
<dbReference type="GO" id="GO:0031460">
    <property type="term" value="P:glycine betaine transport"/>
    <property type="evidence" value="ECO:0007669"/>
    <property type="project" value="TreeGrafter"/>
</dbReference>
<dbReference type="SUPFAM" id="SSF103481">
    <property type="entry name" value="Multidrug resistance efflux transporter EmrE"/>
    <property type="match status" value="1"/>
</dbReference>
<evidence type="ECO:0000313" key="11">
    <source>
        <dbReference type="Proteomes" id="UP000018766"/>
    </source>
</evidence>
<evidence type="ECO:0000256" key="3">
    <source>
        <dbReference type="ARBA" id="ARBA00022475"/>
    </source>
</evidence>
<keyword evidence="4 8" id="KW-0812">Transmembrane</keyword>
<dbReference type="GO" id="GO:0015199">
    <property type="term" value="F:amino-acid betaine transmembrane transporter activity"/>
    <property type="evidence" value="ECO:0007669"/>
    <property type="project" value="TreeGrafter"/>
</dbReference>
<evidence type="ECO:0000256" key="7">
    <source>
        <dbReference type="ARBA" id="ARBA00038032"/>
    </source>
</evidence>
<evidence type="ECO:0000256" key="6">
    <source>
        <dbReference type="ARBA" id="ARBA00023136"/>
    </source>
</evidence>
<accession>V8FTC2</accession>
<dbReference type="Proteomes" id="UP000018766">
    <property type="component" value="Unassembled WGS sequence"/>
</dbReference>
<dbReference type="InterPro" id="IPR037185">
    <property type="entry name" value="EmrE-like"/>
</dbReference>
<organism evidence="10 11">
    <name type="scientific">Pelistega indica</name>
    <dbReference type="NCBI Taxonomy" id="1414851"/>
    <lineage>
        <taxon>Bacteria</taxon>
        <taxon>Pseudomonadati</taxon>
        <taxon>Pseudomonadota</taxon>
        <taxon>Betaproteobacteria</taxon>
        <taxon>Burkholderiales</taxon>
        <taxon>Alcaligenaceae</taxon>
        <taxon>Pelistega</taxon>
    </lineage>
</organism>
<dbReference type="PATRIC" id="fig|1414851.3.peg.2566"/>
<reference evidence="10 11" key="1">
    <citation type="submission" date="2013-11" db="EMBL/GenBank/DDBJ databases">
        <title>Genomic analysis of Pelistega sp. HM-7.</title>
        <authorList>
            <person name="Kumbhare S.V."/>
            <person name="Shetty S.A."/>
            <person name="Sharma O."/>
            <person name="Dhotre D.P."/>
        </authorList>
    </citation>
    <scope>NUCLEOTIDE SEQUENCE [LARGE SCALE GENOMIC DNA]</scope>
    <source>
        <strain evidence="10 11">HM-7</strain>
    </source>
</reference>
<proteinExistence type="inferred from homology"/>
<comment type="similarity">
    <text evidence="7 8">Belongs to the drug/metabolite transporter (DMT) superfamily. Small multidrug resistance (SMR) (TC 2.A.7.1) family.</text>
</comment>
<keyword evidence="11" id="KW-1185">Reference proteome</keyword>
<feature type="transmembrane region" description="Helical" evidence="9">
    <location>
        <begin position="29"/>
        <end position="50"/>
    </location>
</feature>
<dbReference type="GO" id="GO:0015220">
    <property type="term" value="F:choline transmembrane transporter activity"/>
    <property type="evidence" value="ECO:0007669"/>
    <property type="project" value="TreeGrafter"/>
</dbReference>
<dbReference type="Gene3D" id="1.10.3730.20">
    <property type="match status" value="1"/>
</dbReference>
<dbReference type="RefSeq" id="WP_023953315.1">
    <property type="nucleotide sequence ID" value="NZ_AYSV01000137.1"/>
</dbReference>
<comment type="subcellular location">
    <subcellularLocation>
        <location evidence="1 8">Cell membrane</location>
        <topology evidence="1 8">Multi-pass membrane protein</topology>
    </subcellularLocation>
</comment>
<evidence type="ECO:0000256" key="2">
    <source>
        <dbReference type="ARBA" id="ARBA00022448"/>
    </source>
</evidence>
<keyword evidence="2" id="KW-0813">Transport</keyword>
<comment type="caution">
    <text evidence="10">The sequence shown here is derived from an EMBL/GenBank/DDBJ whole genome shotgun (WGS) entry which is preliminary data.</text>
</comment>
<sequence length="109" mass="11774">MHWIFLIIAILAEIIATSALQASNGFSKLLPSMTSVVGYIITFYMLSLAIKQIPLGIAYAIWSGVGIVVLALIGYFFYKQTLDLPAIVGLGMIVVGVIIINVFSNTISH</sequence>
<feature type="transmembrane region" description="Helical" evidence="9">
    <location>
        <begin position="57"/>
        <end position="78"/>
    </location>
</feature>
<dbReference type="PANTHER" id="PTHR30561:SF1">
    <property type="entry name" value="MULTIDRUG TRANSPORTER EMRE"/>
    <property type="match status" value="1"/>
</dbReference>
<dbReference type="AlphaFoldDB" id="V8FTC2"/>
<protein>
    <submittedName>
        <fullName evidence="10">Multidrug transporter</fullName>
    </submittedName>
</protein>
<dbReference type="Pfam" id="PF00893">
    <property type="entry name" value="Multi_Drug_Res"/>
    <property type="match status" value="1"/>
</dbReference>
<evidence type="ECO:0000256" key="8">
    <source>
        <dbReference type="RuleBase" id="RU003942"/>
    </source>
</evidence>
<dbReference type="PANTHER" id="PTHR30561">
    <property type="entry name" value="SMR FAMILY PROTON-DEPENDENT DRUG EFFLUX TRANSPORTER SUGE"/>
    <property type="match status" value="1"/>
</dbReference>
<dbReference type="InterPro" id="IPR045324">
    <property type="entry name" value="Small_multidrug_res"/>
</dbReference>
<dbReference type="EMBL" id="AYSV01000137">
    <property type="protein sequence ID" value="ETD66667.1"/>
    <property type="molecule type" value="Genomic_DNA"/>
</dbReference>
<keyword evidence="5 9" id="KW-1133">Transmembrane helix</keyword>
<dbReference type="InterPro" id="IPR000390">
    <property type="entry name" value="Small_drug/metabolite_transptr"/>
</dbReference>
<name>V8FTC2_9BURK</name>
<keyword evidence="6 9" id="KW-0472">Membrane</keyword>
<feature type="transmembrane region" description="Helical" evidence="9">
    <location>
        <begin position="84"/>
        <end position="103"/>
    </location>
</feature>
<evidence type="ECO:0000256" key="5">
    <source>
        <dbReference type="ARBA" id="ARBA00022989"/>
    </source>
</evidence>
<evidence type="ECO:0000313" key="10">
    <source>
        <dbReference type="EMBL" id="ETD66667.1"/>
    </source>
</evidence>
<gene>
    <name evidence="10" type="ORF">V757_12330</name>
</gene>
<dbReference type="GO" id="GO:0005886">
    <property type="term" value="C:plasma membrane"/>
    <property type="evidence" value="ECO:0007669"/>
    <property type="project" value="UniProtKB-SubCell"/>
</dbReference>
<evidence type="ECO:0000256" key="9">
    <source>
        <dbReference type="SAM" id="Phobius"/>
    </source>
</evidence>